<reference evidence="11" key="1">
    <citation type="journal article" date="2015" name="J. Biotechnol.">
        <title>The structure of the Cyberlindnera jadinii genome and its relation to Candida utilis analyzed by the occurrence of single nucleotide polymorphisms.</title>
        <authorList>
            <person name="Rupp O."/>
            <person name="Brinkrolf K."/>
            <person name="Buerth C."/>
            <person name="Kunigo M."/>
            <person name="Schneider J."/>
            <person name="Jaenicke S."/>
            <person name="Goesmann A."/>
            <person name="Puehler A."/>
            <person name="Jaeger K.-E."/>
            <person name="Ernst J.F."/>
        </authorList>
    </citation>
    <scope>NUCLEOTIDE SEQUENCE [LARGE SCALE GENOMIC DNA]</scope>
    <source>
        <strain evidence="11">ATCC 18201 / CBS 1600 / BCRC 20928 / JCM 3617 / NBRC 0987 / NRRL Y-1542</strain>
    </source>
</reference>
<sequence length="283" mass="31529">MFSVSPRISAIPGYLHRSVPPHEKFPPGNGRRNNETSHNQPPALSIEPLDSIEGLHRVQQAPMSLSRPLRLLLLGAPGSGKGTQTSKLLKEISLPTLSSGDLLRQHGDDPKIKQTIARGELIPDDVMTGMVIGDLARRELLVGAGKSWLLDGFPRTLNQAVLLDKELSSHDSKLNCVVELNVPQSVILERIENRWVHIPSGRIYNLQYNPPKVAGQDDVTGEPLSKRPDDNVEVFQRRLDKYNELIEPLKQFYAEQGVLHTVDGETSDIIFPKLLKLIRDNFS</sequence>
<comment type="subunit">
    <text evidence="7">Monomer.</text>
</comment>
<dbReference type="GO" id="GO:0046033">
    <property type="term" value="P:AMP metabolic process"/>
    <property type="evidence" value="ECO:0007669"/>
    <property type="project" value="UniProtKB-UniRule"/>
</dbReference>
<keyword evidence="6 7" id="KW-0342">GTP-binding</keyword>
<dbReference type="GO" id="GO:0005759">
    <property type="term" value="C:mitochondrial matrix"/>
    <property type="evidence" value="ECO:0007669"/>
    <property type="project" value="UniProtKB-SubCell"/>
</dbReference>
<dbReference type="HAMAP" id="MF_00235">
    <property type="entry name" value="Adenylate_kinase_Adk"/>
    <property type="match status" value="1"/>
</dbReference>
<feature type="region of interest" description="LID" evidence="7">
    <location>
        <begin position="193"/>
        <end position="230"/>
    </location>
</feature>
<dbReference type="PROSITE" id="PS00113">
    <property type="entry name" value="ADENYLATE_KINASE"/>
    <property type="match status" value="1"/>
</dbReference>
<dbReference type="NCBIfam" id="TIGR01351">
    <property type="entry name" value="adk"/>
    <property type="match status" value="1"/>
</dbReference>
<feature type="binding site" evidence="7">
    <location>
        <position position="238"/>
    </location>
    <ligand>
        <name>AMP</name>
        <dbReference type="ChEBI" id="CHEBI:456215"/>
    </ligand>
</feature>
<feature type="binding site" evidence="7">
    <location>
        <begin position="78"/>
        <end position="83"/>
    </location>
    <ligand>
        <name>GTP</name>
        <dbReference type="ChEBI" id="CHEBI:37565"/>
    </ligand>
</feature>
<dbReference type="PRINTS" id="PR00094">
    <property type="entry name" value="ADENYLTKNASE"/>
</dbReference>
<dbReference type="SUPFAM" id="SSF52540">
    <property type="entry name" value="P-loop containing nucleoside triphosphate hydrolases"/>
    <property type="match status" value="1"/>
</dbReference>
<feature type="domain" description="Adenylate kinase active site lid" evidence="9">
    <location>
        <begin position="194"/>
        <end position="229"/>
    </location>
</feature>
<organism evidence="10 11">
    <name type="scientific">Cyberlindnera jadinii (strain ATCC 18201 / CBS 1600 / BCRC 20928 / JCM 3617 / NBRC 0987 / NRRL Y-1542)</name>
    <name type="common">Torula yeast</name>
    <name type="synonym">Candida utilis</name>
    <dbReference type="NCBI Taxonomy" id="983966"/>
    <lineage>
        <taxon>Eukaryota</taxon>
        <taxon>Fungi</taxon>
        <taxon>Dikarya</taxon>
        <taxon>Ascomycota</taxon>
        <taxon>Saccharomycotina</taxon>
        <taxon>Saccharomycetes</taxon>
        <taxon>Phaffomycetales</taxon>
        <taxon>Phaffomycetaceae</taxon>
        <taxon>Cyberlindnera</taxon>
    </lineage>
</organism>
<dbReference type="GO" id="GO:0046039">
    <property type="term" value="P:GTP metabolic process"/>
    <property type="evidence" value="ECO:0007669"/>
    <property type="project" value="UniProtKB-UniRule"/>
</dbReference>
<dbReference type="GO" id="GO:0004017">
    <property type="term" value="F:AMP kinase activity"/>
    <property type="evidence" value="ECO:0007669"/>
    <property type="project" value="InterPro"/>
</dbReference>
<comment type="function">
    <text evidence="7">Involved in maintaining the homeostasis of cellular nucleotides by catalyzing the interconversion of nucleoside phosphates. Has GTP:AMP phosphotransferase and ITP:AMP phosphotransferase activities.</text>
</comment>
<evidence type="ECO:0000256" key="4">
    <source>
        <dbReference type="ARBA" id="ARBA00022777"/>
    </source>
</evidence>
<dbReference type="CDD" id="cd01428">
    <property type="entry name" value="ADK"/>
    <property type="match status" value="1"/>
</dbReference>
<dbReference type="AlphaFoldDB" id="A0A0H5C2K4"/>
<keyword evidence="5 7" id="KW-0496">Mitochondrion</keyword>
<comment type="catalytic activity">
    <reaction evidence="7">
        <text>a ribonucleoside 5'-triphosphate + AMP = a ribonucleoside 5'-diphosphate + ADP</text>
        <dbReference type="Rhea" id="RHEA:13749"/>
        <dbReference type="ChEBI" id="CHEBI:57930"/>
        <dbReference type="ChEBI" id="CHEBI:61557"/>
        <dbReference type="ChEBI" id="CHEBI:456215"/>
        <dbReference type="ChEBI" id="CHEBI:456216"/>
        <dbReference type="EC" id="2.7.4.10"/>
    </reaction>
</comment>
<feature type="binding site" evidence="7">
    <location>
        <position position="104"/>
    </location>
    <ligand>
        <name>AMP</name>
        <dbReference type="ChEBI" id="CHEBI:456215"/>
    </ligand>
</feature>
<dbReference type="SMR" id="A0A0H5C2K4"/>
<evidence type="ECO:0000313" key="10">
    <source>
        <dbReference type="EMBL" id="CEP22016.1"/>
    </source>
</evidence>
<dbReference type="HAMAP" id="MF_03169">
    <property type="entry name" value="Adenylate_kinase_AK3"/>
    <property type="match status" value="1"/>
</dbReference>
<dbReference type="EMBL" id="CDQK01000002">
    <property type="protein sequence ID" value="CEP22016.1"/>
    <property type="molecule type" value="Genomic_DNA"/>
</dbReference>
<dbReference type="GO" id="GO:0046041">
    <property type="term" value="P:ITP metabolic process"/>
    <property type="evidence" value="ECO:0007669"/>
    <property type="project" value="UniProtKB-UniRule"/>
</dbReference>
<dbReference type="GO" id="GO:0005524">
    <property type="term" value="F:ATP binding"/>
    <property type="evidence" value="ECO:0007669"/>
    <property type="project" value="InterPro"/>
</dbReference>
<comment type="domain">
    <text evidence="7">Consists of three domains, a large central CORE domain and two small peripheral domains, NMPbind and LID, which undergo movements during catalysis. The LID domain closes over the site of phosphoryl transfer upon GTP binding. Assembling and dissambling the active center during each catalytic cycle provides an effective means to prevent GTP hydrolysis.</text>
</comment>
<evidence type="ECO:0000256" key="3">
    <source>
        <dbReference type="ARBA" id="ARBA00022741"/>
    </source>
</evidence>
<keyword evidence="4 7" id="KW-0418">Kinase</keyword>
<feature type="binding site" evidence="7">
    <location>
        <position position="99"/>
    </location>
    <ligand>
        <name>AMP</name>
        <dbReference type="ChEBI" id="CHEBI:456215"/>
    </ligand>
</feature>
<evidence type="ECO:0000256" key="7">
    <source>
        <dbReference type="HAMAP-Rule" id="MF_03169"/>
    </source>
</evidence>
<comment type="subcellular location">
    <subcellularLocation>
        <location evidence="1 7">Mitochondrion matrix</location>
    </subcellularLocation>
</comment>
<feature type="binding site" evidence="7">
    <location>
        <begin position="203"/>
        <end position="204"/>
    </location>
    <ligand>
        <name>GTP</name>
        <dbReference type="ChEBI" id="CHEBI:37565"/>
    </ligand>
</feature>
<proteinExistence type="inferred from homology"/>
<dbReference type="InterPro" id="IPR000850">
    <property type="entry name" value="Adenylat/UMP-CMP_kin"/>
</dbReference>
<dbReference type="InterPro" id="IPR007862">
    <property type="entry name" value="Adenylate_kinase_lid-dom"/>
</dbReference>
<feature type="binding site" evidence="7">
    <location>
        <position position="227"/>
    </location>
    <ligand>
        <name>AMP</name>
        <dbReference type="ChEBI" id="CHEBI:456215"/>
    </ligand>
</feature>
<feature type="binding site" evidence="7">
    <location>
        <position position="194"/>
    </location>
    <ligand>
        <name>GTP</name>
        <dbReference type="ChEBI" id="CHEBI:37565"/>
    </ligand>
</feature>
<dbReference type="GO" id="GO:0046899">
    <property type="term" value="F:nucleoside triphosphate adenylate kinase activity"/>
    <property type="evidence" value="ECO:0007669"/>
    <property type="project" value="UniProtKB-UniRule"/>
</dbReference>
<dbReference type="InterPro" id="IPR033690">
    <property type="entry name" value="Adenylat_kinase_CS"/>
</dbReference>
<evidence type="ECO:0000256" key="6">
    <source>
        <dbReference type="ARBA" id="ARBA00023134"/>
    </source>
</evidence>
<dbReference type="Pfam" id="PF00406">
    <property type="entry name" value="ADK"/>
    <property type="match status" value="1"/>
</dbReference>
<dbReference type="InterPro" id="IPR028586">
    <property type="entry name" value="AK3/Ak4_mitochondrial"/>
</dbReference>
<evidence type="ECO:0000259" key="9">
    <source>
        <dbReference type="Pfam" id="PF05191"/>
    </source>
</evidence>
<accession>A0A0H5C2K4</accession>
<dbReference type="GO" id="GO:0005525">
    <property type="term" value="F:GTP binding"/>
    <property type="evidence" value="ECO:0007669"/>
    <property type="project" value="UniProtKB-KW"/>
</dbReference>
<comment type="caution">
    <text evidence="7">Lacks conserved residue(s) required for the propagation of feature annotation.</text>
</comment>
<gene>
    <name evidence="7 10" type="primary">ADK2</name>
    <name evidence="10" type="ORF">BN1211_2278</name>
</gene>
<protein>
    <recommendedName>
        <fullName evidence="7">GTP:AMP phosphotransferase, mitochondrial</fullName>
        <ecNumber evidence="7">2.7.4.10</ecNumber>
    </recommendedName>
    <alternativeName>
        <fullName evidence="7">Adenylate kinase 3</fullName>
        <shortName evidence="7">AK 3</shortName>
    </alternativeName>
</protein>
<feature type="binding site" evidence="7">
    <location>
        <begin position="120"/>
        <end position="122"/>
    </location>
    <ligand>
        <name>AMP</name>
        <dbReference type="ChEBI" id="CHEBI:456215"/>
    </ligand>
</feature>
<name>A0A0H5C2K4_CYBJN</name>
<keyword evidence="2 7" id="KW-0808">Transferase</keyword>
<feature type="region of interest" description="Disordered" evidence="8">
    <location>
        <begin position="13"/>
        <end position="44"/>
    </location>
</feature>
<dbReference type="InterPro" id="IPR006259">
    <property type="entry name" value="Adenyl_kin_sub"/>
</dbReference>
<dbReference type="PANTHER" id="PTHR23359">
    <property type="entry name" value="NUCLEOTIDE KINASE"/>
    <property type="match status" value="1"/>
</dbReference>
<dbReference type="Gene3D" id="3.40.50.300">
    <property type="entry name" value="P-loop containing nucleotide triphosphate hydrolases"/>
    <property type="match status" value="1"/>
</dbReference>
<dbReference type="FunFam" id="3.40.50.300:FF:000106">
    <property type="entry name" value="Adenylate kinase mitochondrial"/>
    <property type="match status" value="1"/>
</dbReference>
<feature type="binding site" evidence="7">
    <location>
        <begin position="152"/>
        <end position="155"/>
    </location>
    <ligand>
        <name>AMP</name>
        <dbReference type="ChEBI" id="CHEBI:456215"/>
    </ligand>
</feature>
<dbReference type="Pfam" id="PF05191">
    <property type="entry name" value="ADK_lid"/>
    <property type="match status" value="1"/>
</dbReference>
<dbReference type="GO" id="GO:0006172">
    <property type="term" value="P:ADP biosynthetic process"/>
    <property type="evidence" value="ECO:0007669"/>
    <property type="project" value="UniProtKB-UniRule"/>
</dbReference>
<feature type="binding site" evidence="7">
    <location>
        <position position="267"/>
    </location>
    <ligand>
        <name>GTP</name>
        <dbReference type="ChEBI" id="CHEBI:37565"/>
    </ligand>
</feature>
<comment type="similarity">
    <text evidence="7">Belongs to the adenylate kinase family. AK3 subfamily.</text>
</comment>
<evidence type="ECO:0000313" key="11">
    <source>
        <dbReference type="Proteomes" id="UP000038830"/>
    </source>
</evidence>
<feature type="binding site" evidence="7">
    <location>
        <position position="159"/>
    </location>
    <ligand>
        <name>AMP</name>
        <dbReference type="ChEBI" id="CHEBI:456215"/>
    </ligand>
</feature>
<evidence type="ECO:0000256" key="2">
    <source>
        <dbReference type="ARBA" id="ARBA00022679"/>
    </source>
</evidence>
<evidence type="ECO:0000256" key="5">
    <source>
        <dbReference type="ARBA" id="ARBA00023128"/>
    </source>
</evidence>
<dbReference type="SUPFAM" id="SSF57774">
    <property type="entry name" value="Microbial and mitochondrial ADK, insert 'zinc finger' domain"/>
    <property type="match status" value="1"/>
</dbReference>
<dbReference type="InterPro" id="IPR027417">
    <property type="entry name" value="P-loop_NTPase"/>
</dbReference>
<keyword evidence="3 7" id="KW-0547">Nucleotide-binding</keyword>
<dbReference type="Proteomes" id="UP000038830">
    <property type="component" value="Unassembled WGS sequence"/>
</dbReference>
<evidence type="ECO:0000256" key="1">
    <source>
        <dbReference type="ARBA" id="ARBA00004305"/>
    </source>
</evidence>
<dbReference type="EC" id="2.7.4.10" evidence="7"/>
<evidence type="ECO:0000256" key="8">
    <source>
        <dbReference type="SAM" id="MobiDB-lite"/>
    </source>
</evidence>
<dbReference type="InterPro" id="IPR036193">
    <property type="entry name" value="ADK_active_lid_dom_sf"/>
</dbReference>